<evidence type="ECO:0000313" key="3">
    <source>
        <dbReference type="EMBL" id="AEI15619.1"/>
    </source>
</evidence>
<dbReference type="SUPFAM" id="SSF109604">
    <property type="entry name" value="HD-domain/PDEase-like"/>
    <property type="match status" value="1"/>
</dbReference>
<dbReference type="Proteomes" id="UP000006621">
    <property type="component" value="Chromosome"/>
</dbReference>
<dbReference type="NCBIfam" id="TIGR00277">
    <property type="entry name" value="HDIG"/>
    <property type="match status" value="1"/>
</dbReference>
<dbReference type="InterPro" id="IPR003607">
    <property type="entry name" value="HD/PDEase_dom"/>
</dbReference>
<dbReference type="EMBL" id="CP002858">
    <property type="protein sequence ID" value="AEI15619.1"/>
    <property type="molecule type" value="Genomic_DNA"/>
</dbReference>
<feature type="transmembrane region" description="Helical" evidence="1">
    <location>
        <begin position="179"/>
        <end position="201"/>
    </location>
</feature>
<dbReference type="Pfam" id="PF13487">
    <property type="entry name" value="HD_5"/>
    <property type="match status" value="1"/>
</dbReference>
<feature type="domain" description="HD-GYP" evidence="2">
    <location>
        <begin position="226"/>
        <end position="421"/>
    </location>
</feature>
<dbReference type="SMART" id="SM00471">
    <property type="entry name" value="HDc"/>
    <property type="match status" value="1"/>
</dbReference>
<proteinExistence type="predicted"/>
<dbReference type="OrthoDB" id="9804747at2"/>
<keyword evidence="1" id="KW-0472">Membrane</keyword>
<name>F8E4R1_FLESM</name>
<gene>
    <name evidence="3" type="ordered locus">Flexsi_1990</name>
</gene>
<dbReference type="CDD" id="cd00077">
    <property type="entry name" value="HDc"/>
    <property type="match status" value="1"/>
</dbReference>
<dbReference type="InterPro" id="IPR006675">
    <property type="entry name" value="HDIG_dom"/>
</dbReference>
<evidence type="ECO:0000256" key="1">
    <source>
        <dbReference type="SAM" id="Phobius"/>
    </source>
</evidence>
<dbReference type="HOGENOM" id="CLU_000445_92_15_0"/>
<reference evidence="4" key="2">
    <citation type="submission" date="2011-06" db="EMBL/GenBank/DDBJ databases">
        <title>The complete genome of Flexistipes sinusarabici DSM 4947.</title>
        <authorList>
            <person name="Lucas S."/>
            <person name="Han J."/>
            <person name="Lapidus A."/>
            <person name="Bruce D."/>
            <person name="Goodwin L."/>
            <person name="Pitluck S."/>
            <person name="Peters L."/>
            <person name="Kyrpides N."/>
            <person name="Mavromatis K."/>
            <person name="Ivanova N."/>
            <person name="Mikhailova N."/>
            <person name="Chertkov O."/>
            <person name="Detter J.C."/>
            <person name="Tapia R."/>
            <person name="Han C."/>
            <person name="Land M."/>
            <person name="Hauser L."/>
            <person name="Markowitz V."/>
            <person name="Cheng J.-F."/>
            <person name="Hugenholtz P."/>
            <person name="Woyke T."/>
            <person name="Wu D."/>
            <person name="Spring S."/>
            <person name="Schroeder M."/>
            <person name="Brambilla E."/>
            <person name="Klenk H.-P."/>
            <person name="Eisen J.A."/>
        </authorList>
    </citation>
    <scope>NUCLEOTIDE SEQUENCE [LARGE SCALE GENOMIC DNA]</scope>
    <source>
        <strain evidence="4">DSM 4947 / MAS 10</strain>
    </source>
</reference>
<dbReference type="PANTHER" id="PTHR45228:SF1">
    <property type="entry name" value="CYCLIC DI-GMP PHOSPHODIESTERASE TM_0186"/>
    <property type="match status" value="1"/>
</dbReference>
<protein>
    <submittedName>
        <fullName evidence="3">Metal dependent phosphohydrolase</fullName>
    </submittedName>
</protein>
<dbReference type="AlphaFoldDB" id="F8E4R1"/>
<dbReference type="PANTHER" id="PTHR45228">
    <property type="entry name" value="CYCLIC DI-GMP PHOSPHODIESTERASE TM_0186-RELATED"/>
    <property type="match status" value="1"/>
</dbReference>
<sequence>MPGYVDELRRSFFRRTLFFVIFFSGLFLITLPFIVYFVELDNYQKNMVNDMQQIVDGEIKPILDKSGSFRGKENIIEENIEDFIRYYGMYDFRIWKGNTIVFDHINKKMENESFVYDKELSEVYRTKKPVKEITKPSKQENTFLTGKGYLLEIYVPVINEGKVTSVVEAYLPLPGFQFLGIQTIIVMLIALTIPFIIYIILYTQFKKALNILSTYQKSLKDTYNYLWKSYFNSIKSLSKVLEMKDVETEGHCERVVVIAIYIAEKMGLGRHEIGQLVIGAYLHDIGKVSIPDEILFKKEKLSKAQRMVIEKHVYKGYELLADDDVLSAVNDLVLYHHEKWDGTGYPKGLKGEEIPMVARIFSVADVFDALISKRPYKRAYTFDEAMDVVKNYFGTFFDPAVVEIFTQLSEEEYRVILDSLESTGVTHLVNDAVESILTRRVSKVTA</sequence>
<keyword evidence="1" id="KW-1133">Transmembrane helix</keyword>
<dbReference type="KEGG" id="fsi:Flexsi_1990"/>
<keyword evidence="4" id="KW-1185">Reference proteome</keyword>
<organism evidence="3 4">
    <name type="scientific">Flexistipes sinusarabici (strain ATCC 49648 / DSM 4947 / MAS 10)</name>
    <dbReference type="NCBI Taxonomy" id="717231"/>
    <lineage>
        <taxon>Bacteria</taxon>
        <taxon>Pseudomonadati</taxon>
        <taxon>Deferribacterota</taxon>
        <taxon>Deferribacteres</taxon>
        <taxon>Deferribacterales</taxon>
        <taxon>Flexistipitaceae</taxon>
        <taxon>Flexistipes</taxon>
    </lineage>
</organism>
<dbReference type="PROSITE" id="PS51832">
    <property type="entry name" value="HD_GYP"/>
    <property type="match status" value="1"/>
</dbReference>
<dbReference type="Gene3D" id="1.10.3210.10">
    <property type="entry name" value="Hypothetical protein af1432"/>
    <property type="match status" value="1"/>
</dbReference>
<dbReference type="InterPro" id="IPR052020">
    <property type="entry name" value="Cyclic_di-GMP/3'3'-cGAMP_PDE"/>
</dbReference>
<dbReference type="eggNOG" id="COG3437">
    <property type="taxonomic scope" value="Bacteria"/>
</dbReference>
<reference evidence="3 4" key="1">
    <citation type="journal article" date="2011" name="Stand. Genomic Sci.">
        <title>Genome sequence of the moderately thermophilic halophile Flexistipes sinusarabici strain (MAS10).</title>
        <authorList>
            <person name="Lapidus A."/>
            <person name="Chertkov O."/>
            <person name="Nolan M."/>
            <person name="Lucas S."/>
            <person name="Hammon N."/>
            <person name="Deshpande S."/>
            <person name="Cheng J.F."/>
            <person name="Tapia R."/>
            <person name="Han C."/>
            <person name="Goodwin L."/>
            <person name="Pitluck S."/>
            <person name="Liolios K."/>
            <person name="Pagani I."/>
            <person name="Ivanova N."/>
            <person name="Huntemann M."/>
            <person name="Mavromatis K."/>
            <person name="Mikhailova N."/>
            <person name="Pati A."/>
            <person name="Chen A."/>
            <person name="Palaniappan K."/>
            <person name="Land M."/>
            <person name="Hauser L."/>
            <person name="Brambilla E.M."/>
            <person name="Rohde M."/>
            <person name="Abt B."/>
            <person name="Spring S."/>
            <person name="Goker M."/>
            <person name="Bristow J."/>
            <person name="Eisen J.A."/>
            <person name="Markowitz V."/>
            <person name="Hugenholtz P."/>
            <person name="Kyrpides N.C."/>
            <person name="Klenk H.P."/>
            <person name="Woyke T."/>
        </authorList>
    </citation>
    <scope>NUCLEOTIDE SEQUENCE [LARGE SCALE GENOMIC DNA]</scope>
    <source>
        <strain evidence="4">DSM 4947 / MAS 10</strain>
    </source>
</reference>
<accession>F8E4R1</accession>
<dbReference type="RefSeq" id="WP_013887072.1">
    <property type="nucleotide sequence ID" value="NC_015672.1"/>
</dbReference>
<dbReference type="STRING" id="717231.Flexsi_1990"/>
<evidence type="ECO:0000313" key="4">
    <source>
        <dbReference type="Proteomes" id="UP000006621"/>
    </source>
</evidence>
<evidence type="ECO:0000259" key="2">
    <source>
        <dbReference type="PROSITE" id="PS51832"/>
    </source>
</evidence>
<feature type="transmembrane region" description="Helical" evidence="1">
    <location>
        <begin position="17"/>
        <end position="38"/>
    </location>
</feature>
<dbReference type="InterPro" id="IPR037522">
    <property type="entry name" value="HD_GYP_dom"/>
</dbReference>
<keyword evidence="1" id="KW-0812">Transmembrane</keyword>